<keyword evidence="4" id="KW-1185">Reference proteome</keyword>
<organism evidence="3 4">
    <name type="scientific">Pseudovirgaria hyperparasitica</name>
    <dbReference type="NCBI Taxonomy" id="470096"/>
    <lineage>
        <taxon>Eukaryota</taxon>
        <taxon>Fungi</taxon>
        <taxon>Dikarya</taxon>
        <taxon>Ascomycota</taxon>
        <taxon>Pezizomycotina</taxon>
        <taxon>Dothideomycetes</taxon>
        <taxon>Dothideomycetes incertae sedis</taxon>
        <taxon>Acrospermales</taxon>
        <taxon>Acrospermaceae</taxon>
        <taxon>Pseudovirgaria</taxon>
    </lineage>
</organism>
<accession>A0A6A6WD97</accession>
<name>A0A6A6WD97_9PEZI</name>
<keyword evidence="2" id="KW-0812">Transmembrane</keyword>
<dbReference type="Proteomes" id="UP000799437">
    <property type="component" value="Unassembled WGS sequence"/>
</dbReference>
<protein>
    <submittedName>
        <fullName evidence="3">Uncharacterized protein</fullName>
    </submittedName>
</protein>
<evidence type="ECO:0000256" key="2">
    <source>
        <dbReference type="SAM" id="Phobius"/>
    </source>
</evidence>
<feature type="transmembrane region" description="Helical" evidence="2">
    <location>
        <begin position="20"/>
        <end position="42"/>
    </location>
</feature>
<dbReference type="GeneID" id="54490393"/>
<dbReference type="EMBL" id="ML996569">
    <property type="protein sequence ID" value="KAF2759537.1"/>
    <property type="molecule type" value="Genomic_DNA"/>
</dbReference>
<evidence type="ECO:0000313" key="3">
    <source>
        <dbReference type="EMBL" id="KAF2759537.1"/>
    </source>
</evidence>
<gene>
    <name evidence="3" type="ORF">EJ05DRAFT_536831</name>
</gene>
<sequence length="124" mass="13613">MSGRASVTSESWSTATKSKVSLAFNLLGPVIIAWSGFEYFILSRSRGSSTDKLVDLLGWSHLEKGQTEGATLDEYDPWMKACERPVPGDHIRPVSSSLSTFDDSDKTGNAESRFLPESRILPES</sequence>
<evidence type="ECO:0000313" key="4">
    <source>
        <dbReference type="Proteomes" id="UP000799437"/>
    </source>
</evidence>
<dbReference type="RefSeq" id="XP_033601988.1">
    <property type="nucleotide sequence ID" value="XM_033749339.1"/>
</dbReference>
<proteinExistence type="predicted"/>
<feature type="region of interest" description="Disordered" evidence="1">
    <location>
        <begin position="86"/>
        <end position="124"/>
    </location>
</feature>
<feature type="compositionally biased region" description="Basic and acidic residues" evidence="1">
    <location>
        <begin position="103"/>
        <end position="124"/>
    </location>
</feature>
<keyword evidence="2" id="KW-1133">Transmembrane helix</keyword>
<keyword evidence="2" id="KW-0472">Membrane</keyword>
<evidence type="ECO:0000256" key="1">
    <source>
        <dbReference type="SAM" id="MobiDB-lite"/>
    </source>
</evidence>
<dbReference type="AlphaFoldDB" id="A0A6A6WD97"/>
<reference evidence="3" key="1">
    <citation type="journal article" date="2020" name="Stud. Mycol.">
        <title>101 Dothideomycetes genomes: a test case for predicting lifestyles and emergence of pathogens.</title>
        <authorList>
            <person name="Haridas S."/>
            <person name="Albert R."/>
            <person name="Binder M."/>
            <person name="Bloem J."/>
            <person name="Labutti K."/>
            <person name="Salamov A."/>
            <person name="Andreopoulos B."/>
            <person name="Baker S."/>
            <person name="Barry K."/>
            <person name="Bills G."/>
            <person name="Bluhm B."/>
            <person name="Cannon C."/>
            <person name="Castanera R."/>
            <person name="Culley D."/>
            <person name="Daum C."/>
            <person name="Ezra D."/>
            <person name="Gonzalez J."/>
            <person name="Henrissat B."/>
            <person name="Kuo A."/>
            <person name="Liang C."/>
            <person name="Lipzen A."/>
            <person name="Lutzoni F."/>
            <person name="Magnuson J."/>
            <person name="Mondo S."/>
            <person name="Nolan M."/>
            <person name="Ohm R."/>
            <person name="Pangilinan J."/>
            <person name="Park H.-J."/>
            <person name="Ramirez L."/>
            <person name="Alfaro M."/>
            <person name="Sun H."/>
            <person name="Tritt A."/>
            <person name="Yoshinaga Y."/>
            <person name="Zwiers L.-H."/>
            <person name="Turgeon B."/>
            <person name="Goodwin S."/>
            <person name="Spatafora J."/>
            <person name="Crous P."/>
            <person name="Grigoriev I."/>
        </authorList>
    </citation>
    <scope>NUCLEOTIDE SEQUENCE</scope>
    <source>
        <strain evidence="3">CBS 121739</strain>
    </source>
</reference>